<proteinExistence type="predicted"/>
<organism evidence="1 2">
    <name type="scientific">Choristoneura fumiferana</name>
    <name type="common">Spruce budworm moth</name>
    <name type="synonym">Archips fumiferana</name>
    <dbReference type="NCBI Taxonomy" id="7141"/>
    <lineage>
        <taxon>Eukaryota</taxon>
        <taxon>Metazoa</taxon>
        <taxon>Ecdysozoa</taxon>
        <taxon>Arthropoda</taxon>
        <taxon>Hexapoda</taxon>
        <taxon>Insecta</taxon>
        <taxon>Pterygota</taxon>
        <taxon>Neoptera</taxon>
        <taxon>Endopterygota</taxon>
        <taxon>Lepidoptera</taxon>
        <taxon>Glossata</taxon>
        <taxon>Ditrysia</taxon>
        <taxon>Tortricoidea</taxon>
        <taxon>Tortricidae</taxon>
        <taxon>Tortricinae</taxon>
        <taxon>Choristoneura</taxon>
    </lineage>
</organism>
<dbReference type="Proteomes" id="UP001064048">
    <property type="component" value="Chromosome 26"/>
</dbReference>
<comment type="caution">
    <text evidence="1">The sequence shown here is derived from an EMBL/GenBank/DDBJ whole genome shotgun (WGS) entry which is preliminary data.</text>
</comment>
<name>A0ACC0JRD8_CHOFU</name>
<gene>
    <name evidence="1" type="ORF">MSG28_014394</name>
</gene>
<accession>A0ACC0JRD8</accession>
<keyword evidence="2" id="KW-1185">Reference proteome</keyword>
<sequence length="106" mass="11964">MIKIKFSDKLYGRHFIVYPQEDVKKSASGLFALLPLALRAVDKLEALVRHRIEEVGGQRLSLPALTAANLWEKTGRMSEELLKVQDRTGRSFVLAPVGMVFTCFMN</sequence>
<reference evidence="1 2" key="1">
    <citation type="journal article" date="2022" name="Genome Biol. Evol.">
        <title>The Spruce Budworm Genome: Reconstructing the Evolutionary History of Antifreeze Proteins.</title>
        <authorList>
            <person name="Beliveau C."/>
            <person name="Gagne P."/>
            <person name="Picq S."/>
            <person name="Vernygora O."/>
            <person name="Keeling C.I."/>
            <person name="Pinkney K."/>
            <person name="Doucet D."/>
            <person name="Wen F."/>
            <person name="Johnston J.S."/>
            <person name="Maaroufi H."/>
            <person name="Boyle B."/>
            <person name="Laroche J."/>
            <person name="Dewar K."/>
            <person name="Juretic N."/>
            <person name="Blackburn G."/>
            <person name="Nisole A."/>
            <person name="Brunet B."/>
            <person name="Brandao M."/>
            <person name="Lumley L."/>
            <person name="Duan J."/>
            <person name="Quan G."/>
            <person name="Lucarotti C.J."/>
            <person name="Roe A.D."/>
            <person name="Sperling F.A.H."/>
            <person name="Levesque R.C."/>
            <person name="Cusson M."/>
        </authorList>
    </citation>
    <scope>NUCLEOTIDE SEQUENCE [LARGE SCALE GENOMIC DNA]</scope>
    <source>
        <strain evidence="1">Glfc:IPQL:Cfum</strain>
    </source>
</reference>
<evidence type="ECO:0000313" key="1">
    <source>
        <dbReference type="EMBL" id="KAI8426678.1"/>
    </source>
</evidence>
<evidence type="ECO:0000313" key="2">
    <source>
        <dbReference type="Proteomes" id="UP001064048"/>
    </source>
</evidence>
<protein>
    <submittedName>
        <fullName evidence="1">Uncharacterized protein</fullName>
    </submittedName>
</protein>
<dbReference type="EMBL" id="CM046126">
    <property type="protein sequence ID" value="KAI8426678.1"/>
    <property type="molecule type" value="Genomic_DNA"/>
</dbReference>